<protein>
    <submittedName>
        <fullName evidence="2">Rhodanese-like domain-containing protein</fullName>
    </submittedName>
</protein>
<dbReference type="Gene3D" id="3.40.250.10">
    <property type="entry name" value="Rhodanese-like domain"/>
    <property type="match status" value="1"/>
</dbReference>
<organism evidence="2 3">
    <name type="scientific">Dietzia cinnamea</name>
    <dbReference type="NCBI Taxonomy" id="321318"/>
    <lineage>
        <taxon>Bacteria</taxon>
        <taxon>Bacillati</taxon>
        <taxon>Actinomycetota</taxon>
        <taxon>Actinomycetes</taxon>
        <taxon>Mycobacteriales</taxon>
        <taxon>Dietziaceae</taxon>
        <taxon>Dietzia</taxon>
    </lineage>
</organism>
<proteinExistence type="predicted"/>
<dbReference type="SUPFAM" id="SSF52821">
    <property type="entry name" value="Rhodanese/Cell cycle control phosphatase"/>
    <property type="match status" value="1"/>
</dbReference>
<name>A0AAW5QB99_9ACTN</name>
<comment type="caution">
    <text evidence="2">The sequence shown here is derived from an EMBL/GenBank/DDBJ whole genome shotgun (WGS) entry which is preliminary data.</text>
</comment>
<dbReference type="RefSeq" id="WP_070721964.1">
    <property type="nucleotide sequence ID" value="NZ_JAFFGT010000003.1"/>
</dbReference>
<gene>
    <name evidence="2" type="ORF">M3D93_15220</name>
</gene>
<dbReference type="PROSITE" id="PS50206">
    <property type="entry name" value="RHODANESE_3"/>
    <property type="match status" value="1"/>
</dbReference>
<accession>A0AAW5QB99</accession>
<dbReference type="Proteomes" id="UP001206890">
    <property type="component" value="Unassembled WGS sequence"/>
</dbReference>
<dbReference type="AlphaFoldDB" id="A0AAW5QB99"/>
<dbReference type="InterPro" id="IPR001763">
    <property type="entry name" value="Rhodanese-like_dom"/>
</dbReference>
<reference evidence="2" key="1">
    <citation type="submission" date="2022-04" db="EMBL/GenBank/DDBJ databases">
        <title>Human microbiome associated bacterial genomes.</title>
        <authorList>
            <person name="Sandstrom S."/>
            <person name="Salamzade R."/>
            <person name="Kalan L.R."/>
        </authorList>
    </citation>
    <scope>NUCLEOTIDE SEQUENCE</scope>
    <source>
        <strain evidence="2">P3-SID1762</strain>
    </source>
</reference>
<evidence type="ECO:0000313" key="2">
    <source>
        <dbReference type="EMBL" id="MCT2119082.1"/>
    </source>
</evidence>
<dbReference type="InterPro" id="IPR036873">
    <property type="entry name" value="Rhodanese-like_dom_sf"/>
</dbReference>
<evidence type="ECO:0000313" key="3">
    <source>
        <dbReference type="Proteomes" id="UP001206890"/>
    </source>
</evidence>
<dbReference type="Pfam" id="PF00581">
    <property type="entry name" value="Rhodanese"/>
    <property type="match status" value="1"/>
</dbReference>
<evidence type="ECO:0000259" key="1">
    <source>
        <dbReference type="PROSITE" id="PS50206"/>
    </source>
</evidence>
<dbReference type="CDD" id="cd00158">
    <property type="entry name" value="RHOD"/>
    <property type="match status" value="1"/>
</dbReference>
<sequence length="146" mass="15194">MTSRVRTFTNATAARSAAIGDTVLTAAEYPAAVRAGALVVDIRSRAQRERQGVLAGAIAVEARPAVDLIDPRSAAPLAAVGEGREVVLVSDDGLDAELFALELHSRGVRGVRAVDGGHDALRAARALALLSDAEHLLRERSAISAH</sequence>
<feature type="domain" description="Rhodanese" evidence="1">
    <location>
        <begin position="33"/>
        <end position="125"/>
    </location>
</feature>
<dbReference type="EMBL" id="JALXTC010000103">
    <property type="protein sequence ID" value="MCT2119082.1"/>
    <property type="molecule type" value="Genomic_DNA"/>
</dbReference>